<sequence length="155" mass="16081">MNSGNYGATTTVRVRVPAEHRQLTLLGALTETALLFADFPLDEVADVQIAIDEVAADLADTAVHGSTLECDLAVDDSRIAVCMSAFASTREIIDTRGFSWQVIRAVTDAPSMGIGAYDRGAGGYPVAVEFTRSGGIPSGDAGADTRAGSNGRADS</sequence>
<proteinExistence type="predicted"/>
<dbReference type="RefSeq" id="WP_067874666.1">
    <property type="nucleotide sequence ID" value="NZ_JAAXOP010000007.1"/>
</dbReference>
<keyword evidence="3" id="KW-1185">Reference proteome</keyword>
<name>A0A846XWI8_9NOCA</name>
<accession>A0A846XWI8</accession>
<feature type="region of interest" description="Disordered" evidence="1">
    <location>
        <begin position="135"/>
        <end position="155"/>
    </location>
</feature>
<evidence type="ECO:0000256" key="1">
    <source>
        <dbReference type="SAM" id="MobiDB-lite"/>
    </source>
</evidence>
<dbReference type="Proteomes" id="UP000565711">
    <property type="component" value="Unassembled WGS sequence"/>
</dbReference>
<evidence type="ECO:0000313" key="3">
    <source>
        <dbReference type="Proteomes" id="UP000565711"/>
    </source>
</evidence>
<comment type="caution">
    <text evidence="2">The sequence shown here is derived from an EMBL/GenBank/DDBJ whole genome shotgun (WGS) entry which is preliminary data.</text>
</comment>
<gene>
    <name evidence="2" type="ORF">HGA08_14810</name>
</gene>
<evidence type="ECO:0000313" key="2">
    <source>
        <dbReference type="EMBL" id="NKY51493.1"/>
    </source>
</evidence>
<protein>
    <submittedName>
        <fullName evidence="2">Anti-sigma factor</fullName>
    </submittedName>
</protein>
<reference evidence="2 3" key="1">
    <citation type="submission" date="2020-04" db="EMBL/GenBank/DDBJ databases">
        <title>MicrobeNet Type strains.</title>
        <authorList>
            <person name="Nicholson A.C."/>
        </authorList>
    </citation>
    <scope>NUCLEOTIDE SEQUENCE [LARGE SCALE GENOMIC DNA]</scope>
    <source>
        <strain evidence="2 3">JCM 12354</strain>
    </source>
</reference>
<dbReference type="EMBL" id="JAAXOP010000007">
    <property type="protein sequence ID" value="NKY51493.1"/>
    <property type="molecule type" value="Genomic_DNA"/>
</dbReference>
<organism evidence="2 3">
    <name type="scientific">Nocardia vermiculata</name>
    <dbReference type="NCBI Taxonomy" id="257274"/>
    <lineage>
        <taxon>Bacteria</taxon>
        <taxon>Bacillati</taxon>
        <taxon>Actinomycetota</taxon>
        <taxon>Actinomycetes</taxon>
        <taxon>Mycobacteriales</taxon>
        <taxon>Nocardiaceae</taxon>
        <taxon>Nocardia</taxon>
    </lineage>
</organism>
<dbReference type="AlphaFoldDB" id="A0A846XWI8"/>